<feature type="transmembrane region" description="Helical" evidence="8">
    <location>
        <begin position="164"/>
        <end position="187"/>
    </location>
</feature>
<dbReference type="OrthoDB" id="498439at2759"/>
<feature type="transmembrane region" description="Helical" evidence="8">
    <location>
        <begin position="284"/>
        <end position="302"/>
    </location>
</feature>
<evidence type="ECO:0000313" key="11">
    <source>
        <dbReference type="Proteomes" id="UP000009170"/>
    </source>
</evidence>
<dbReference type="InParanoid" id="Q00V75"/>
<protein>
    <submittedName>
        <fullName evidence="9">Uncharacterized protein</fullName>
    </submittedName>
</protein>
<comment type="subcellular location">
    <subcellularLocation>
        <location evidence="1">Cell inner membrane</location>
        <topology evidence="1">Multi-pass membrane protein</topology>
    </subcellularLocation>
</comment>
<dbReference type="RefSeq" id="XP_003083277.1">
    <property type="nucleotide sequence ID" value="XM_003083229.1"/>
</dbReference>
<feature type="transmembrane region" description="Helical" evidence="8">
    <location>
        <begin position="131"/>
        <end position="152"/>
    </location>
</feature>
<dbReference type="Proteomes" id="UP000195557">
    <property type="component" value="Unassembled WGS sequence"/>
</dbReference>
<dbReference type="PANTHER" id="PTHR30574:SF1">
    <property type="entry name" value="SULPHUR TRANSPORT DOMAIN-CONTAINING PROTEIN"/>
    <property type="match status" value="1"/>
</dbReference>
<dbReference type="GO" id="GO:0005886">
    <property type="term" value="C:plasma membrane"/>
    <property type="evidence" value="ECO:0007669"/>
    <property type="project" value="UniProtKB-SubCell"/>
</dbReference>
<feature type="transmembrane region" description="Helical" evidence="8">
    <location>
        <begin position="91"/>
        <end position="111"/>
    </location>
</feature>
<organism evidence="9 11">
    <name type="scientific">Ostreococcus tauri</name>
    <name type="common">Marine green alga</name>
    <dbReference type="NCBI Taxonomy" id="70448"/>
    <lineage>
        <taxon>Eukaryota</taxon>
        <taxon>Viridiplantae</taxon>
        <taxon>Chlorophyta</taxon>
        <taxon>Mamiellophyceae</taxon>
        <taxon>Mamiellales</taxon>
        <taxon>Bathycoccaceae</taxon>
        <taxon>Ostreococcus</taxon>
    </lineage>
</organism>
<dbReference type="InterPro" id="IPR046513">
    <property type="entry name" value="DUF6691"/>
</dbReference>
<evidence type="ECO:0000256" key="3">
    <source>
        <dbReference type="ARBA" id="ARBA00022475"/>
    </source>
</evidence>
<evidence type="ECO:0000313" key="9">
    <source>
        <dbReference type="EMBL" id="CAL57552.1"/>
    </source>
</evidence>
<dbReference type="EMBL" id="CAID01000015">
    <property type="protein sequence ID" value="CAL57552.1"/>
    <property type="molecule type" value="Genomic_DNA"/>
</dbReference>
<keyword evidence="7 8" id="KW-0472">Membrane</keyword>
<gene>
    <name evidence="10" type="ORF">BE221DRAFT_188432</name>
    <name evidence="9" type="ORF">OT_ostta15g01320</name>
</gene>
<accession>Q00V75</accession>
<dbReference type="Pfam" id="PF20398">
    <property type="entry name" value="DUF6691"/>
    <property type="match status" value="1"/>
</dbReference>
<keyword evidence="3" id="KW-1003">Cell membrane</keyword>
<keyword evidence="11" id="KW-1185">Reference proteome</keyword>
<evidence type="ECO:0000256" key="4">
    <source>
        <dbReference type="ARBA" id="ARBA00022519"/>
    </source>
</evidence>
<evidence type="ECO:0000313" key="10">
    <source>
        <dbReference type="EMBL" id="OUS49188.1"/>
    </source>
</evidence>
<evidence type="ECO:0000256" key="6">
    <source>
        <dbReference type="ARBA" id="ARBA00022989"/>
    </source>
</evidence>
<dbReference type="Proteomes" id="UP000009170">
    <property type="component" value="Unassembled WGS sequence"/>
</dbReference>
<reference evidence="10" key="3">
    <citation type="submission" date="2017-04" db="EMBL/GenBank/DDBJ databases">
        <title>Population genomics of picophytoplankton unveils novel chromosome hypervariability.</title>
        <authorList>
            <consortium name="DOE Joint Genome Institute"/>
            <person name="Blanc-Mathieu R."/>
            <person name="Krasovec M."/>
            <person name="Hebrard M."/>
            <person name="Yau S."/>
            <person name="Desgranges E."/>
            <person name="Martin J."/>
            <person name="Schackwitz W."/>
            <person name="Kuo A."/>
            <person name="Salin G."/>
            <person name="Donnadieu C."/>
            <person name="Desdevises Y."/>
            <person name="Sanchez-Ferandin S."/>
            <person name="Moreau H."/>
            <person name="Rivals E."/>
            <person name="Grigoriev I.V."/>
            <person name="Grimsley N."/>
            <person name="Eyre-Walker A."/>
            <person name="Piganeau G."/>
        </authorList>
    </citation>
    <scope>NUCLEOTIDE SEQUENCE [LARGE SCALE GENOMIC DNA]</scope>
    <source>
        <strain evidence="10">RCC 1115</strain>
    </source>
</reference>
<keyword evidence="4" id="KW-0997">Cell inner membrane</keyword>
<feature type="transmembrane region" description="Helical" evidence="8">
    <location>
        <begin position="207"/>
        <end position="227"/>
    </location>
</feature>
<proteinExistence type="predicted"/>
<evidence type="ECO:0000256" key="8">
    <source>
        <dbReference type="SAM" id="Phobius"/>
    </source>
</evidence>
<keyword evidence="5 8" id="KW-0812">Transmembrane</keyword>
<dbReference type="EMBL" id="KZ155771">
    <property type="protein sequence ID" value="OUS49188.1"/>
    <property type="molecule type" value="Genomic_DNA"/>
</dbReference>
<keyword evidence="6 8" id="KW-1133">Transmembrane helix</keyword>
<dbReference type="PANTHER" id="PTHR30574">
    <property type="entry name" value="INNER MEMBRANE PROTEIN YEDE"/>
    <property type="match status" value="1"/>
</dbReference>
<dbReference type="InterPro" id="IPR007272">
    <property type="entry name" value="Sulf_transp_TsuA/YedE"/>
</dbReference>
<dbReference type="KEGG" id="ota:OT_ostta15g01320"/>
<evidence type="ECO:0000256" key="5">
    <source>
        <dbReference type="ARBA" id="ARBA00022692"/>
    </source>
</evidence>
<evidence type="ECO:0000256" key="2">
    <source>
        <dbReference type="ARBA" id="ARBA00022448"/>
    </source>
</evidence>
<dbReference type="GeneID" id="9830857"/>
<accession>A0A1Y5IHX9</accession>
<reference evidence="9 11" key="1">
    <citation type="journal article" date="2006" name="Proc. Natl. Acad. Sci. U.S.A.">
        <title>Genome analysis of the smallest free-living eukaryote Ostreococcus tauri unveils many unique features.</title>
        <authorList>
            <person name="Derelle E."/>
            <person name="Ferraz C."/>
            <person name="Rombauts S."/>
            <person name="Rouze P."/>
            <person name="Worden A.Z."/>
            <person name="Robbens S."/>
            <person name="Partensky F."/>
            <person name="Degroeve S."/>
            <person name="Echeynie S."/>
            <person name="Cooke R."/>
            <person name="Saeys Y."/>
            <person name="Wuyts J."/>
            <person name="Jabbari K."/>
            <person name="Bowler C."/>
            <person name="Panaud O."/>
            <person name="Piegu B."/>
            <person name="Ball S.G."/>
            <person name="Ral J.-P."/>
            <person name="Bouget F.-Y."/>
            <person name="Piganeau G."/>
            <person name="De Baets B."/>
            <person name="Picard A."/>
            <person name="Delseny M."/>
            <person name="Demaille J."/>
            <person name="Van de Peer Y."/>
            <person name="Moreau H."/>
        </authorList>
    </citation>
    <scope>NUCLEOTIDE SEQUENCE [LARGE SCALE GENOMIC DNA]</scope>
    <source>
        <strain evidence="9 11">OTTH0595</strain>
    </source>
</reference>
<name>Q00V75_OSTTA</name>
<dbReference type="OMA" id="CYTPVYP"/>
<sequence>MLVRASKPTVHATKRVANVNSKKNITRSTIARKPLREAVIVNHHGPMVNLLFTPDAALAGGVLIGAMTVAKRLNSGKNLGVSSETKALMRGISAPATTLSFLLGLLAAGYAAPMVLGAQAAVPMVEGTRAIVAGALVGAGSSIGCGCTSGHGVSGIGRLSTRSIVATCVFMACGAATVAAFGTVGELHVSEATRTLNMLARAPEAKMILYGKIVAAGVAIQAALYALAKREGGGITDVVKKLELASEGFVGFFFGLGLVVSGMTNPAKVAGFLAFTSKAFDPSLAFVMGGALTVVIASTYAAKKVFGILRPSMAREFTTQAKYIDKELIIGSAMFGAGWGLAGICPGPGLVNLVMNAGREITLWCLAFFIAQAAHQRIAAECKFEE</sequence>
<keyword evidence="2" id="KW-0813">Transport</keyword>
<feature type="transmembrane region" description="Helical" evidence="8">
    <location>
        <begin position="248"/>
        <end position="264"/>
    </location>
</feature>
<evidence type="ECO:0000256" key="7">
    <source>
        <dbReference type="ARBA" id="ARBA00023136"/>
    </source>
</evidence>
<reference evidence="9" key="2">
    <citation type="journal article" date="2014" name="BMC Genomics">
        <title>An improved genome of the model marine alga Ostreococcus tauri unfolds by assessing Illumina de novo assemblies.</title>
        <authorList>
            <person name="Blanc-Mathieu R."/>
            <person name="Verhelst B."/>
            <person name="Derelle E."/>
            <person name="Rombauts S."/>
            <person name="Bouget F.Y."/>
            <person name="Carre I."/>
            <person name="Chateau A."/>
            <person name="Eyre-Walker A."/>
            <person name="Grimsley N."/>
            <person name="Moreau H."/>
            <person name="Piegu B."/>
            <person name="Rivals E."/>
            <person name="Schackwitz W."/>
            <person name="Van de Peer Y."/>
            <person name="Piganeau G."/>
        </authorList>
    </citation>
    <scope>NUCLEOTIDE SEQUENCE</scope>
    <source>
        <strain evidence="9">RCC4221</strain>
    </source>
</reference>
<evidence type="ECO:0000256" key="1">
    <source>
        <dbReference type="ARBA" id="ARBA00004429"/>
    </source>
</evidence>
<accession>A0A454XMU4</accession>
<dbReference type="AlphaFoldDB" id="Q00V75"/>